<name>A0A8T2NEW8_9TELE</name>
<dbReference type="AlphaFoldDB" id="A0A8T2NEW8"/>
<reference evidence="1" key="1">
    <citation type="thesis" date="2021" institute="BYU ScholarsArchive" country="Provo, UT, USA">
        <title>Applications of and Algorithms for Genome Assembly and Genomic Analyses with an Emphasis on Marine Teleosts.</title>
        <authorList>
            <person name="Pickett B.D."/>
        </authorList>
    </citation>
    <scope>NUCLEOTIDE SEQUENCE</scope>
    <source>
        <strain evidence="1">HI-2016</strain>
    </source>
</reference>
<accession>A0A8T2NEW8</accession>
<comment type="caution">
    <text evidence="1">The sequence shown here is derived from an EMBL/GenBank/DDBJ whole genome shotgun (WGS) entry which is preliminary data.</text>
</comment>
<proteinExistence type="predicted"/>
<dbReference type="Proteomes" id="UP000824540">
    <property type="component" value="Unassembled WGS sequence"/>
</dbReference>
<organism evidence="1 2">
    <name type="scientific">Albula glossodonta</name>
    <name type="common">roundjaw bonefish</name>
    <dbReference type="NCBI Taxonomy" id="121402"/>
    <lineage>
        <taxon>Eukaryota</taxon>
        <taxon>Metazoa</taxon>
        <taxon>Chordata</taxon>
        <taxon>Craniata</taxon>
        <taxon>Vertebrata</taxon>
        <taxon>Euteleostomi</taxon>
        <taxon>Actinopterygii</taxon>
        <taxon>Neopterygii</taxon>
        <taxon>Teleostei</taxon>
        <taxon>Albuliformes</taxon>
        <taxon>Albulidae</taxon>
        <taxon>Albula</taxon>
    </lineage>
</organism>
<dbReference type="EMBL" id="JAFBMS010000079">
    <property type="protein sequence ID" value="KAG9337860.1"/>
    <property type="molecule type" value="Genomic_DNA"/>
</dbReference>
<keyword evidence="2" id="KW-1185">Reference proteome</keyword>
<evidence type="ECO:0000313" key="2">
    <source>
        <dbReference type="Proteomes" id="UP000824540"/>
    </source>
</evidence>
<gene>
    <name evidence="1" type="ORF">JZ751_027511</name>
</gene>
<evidence type="ECO:0000313" key="1">
    <source>
        <dbReference type="EMBL" id="KAG9337860.1"/>
    </source>
</evidence>
<protein>
    <submittedName>
        <fullName evidence="1">Uncharacterized protein</fullName>
    </submittedName>
</protein>
<sequence>MCGAERVRLSCQKVPASQGRAASFLYRAACGGCRVVDGLLGWGKGEPWVSVARKKKDKKMRGEAMQGLVQRGRGAGNRCSVLLIATGVWCHRSRGPVRRV</sequence>